<evidence type="ECO:0000313" key="2">
    <source>
        <dbReference type="Proteomes" id="UP001604277"/>
    </source>
</evidence>
<dbReference type="EMBL" id="JBFOLJ010000011">
    <property type="protein sequence ID" value="KAL2494381.1"/>
    <property type="molecule type" value="Genomic_DNA"/>
</dbReference>
<accession>A0ABD1S0Z1</accession>
<dbReference type="AlphaFoldDB" id="A0ABD1S0Z1"/>
<name>A0ABD1S0Z1_9LAMI</name>
<keyword evidence="2" id="KW-1185">Reference proteome</keyword>
<protein>
    <submittedName>
        <fullName evidence="1">Uncharacterized protein</fullName>
    </submittedName>
</protein>
<proteinExistence type="predicted"/>
<gene>
    <name evidence="1" type="ORF">Fot_38138</name>
</gene>
<organism evidence="1 2">
    <name type="scientific">Forsythia ovata</name>
    <dbReference type="NCBI Taxonomy" id="205694"/>
    <lineage>
        <taxon>Eukaryota</taxon>
        <taxon>Viridiplantae</taxon>
        <taxon>Streptophyta</taxon>
        <taxon>Embryophyta</taxon>
        <taxon>Tracheophyta</taxon>
        <taxon>Spermatophyta</taxon>
        <taxon>Magnoliopsida</taxon>
        <taxon>eudicotyledons</taxon>
        <taxon>Gunneridae</taxon>
        <taxon>Pentapetalae</taxon>
        <taxon>asterids</taxon>
        <taxon>lamiids</taxon>
        <taxon>Lamiales</taxon>
        <taxon>Oleaceae</taxon>
        <taxon>Forsythieae</taxon>
        <taxon>Forsythia</taxon>
    </lineage>
</organism>
<reference evidence="2" key="1">
    <citation type="submission" date="2024-07" db="EMBL/GenBank/DDBJ databases">
        <title>Two chromosome-level genome assemblies of Korean endemic species Abeliophyllum distichum and Forsythia ovata (Oleaceae).</title>
        <authorList>
            <person name="Jang H."/>
        </authorList>
    </citation>
    <scope>NUCLEOTIDE SEQUENCE [LARGE SCALE GENOMIC DNA]</scope>
</reference>
<dbReference type="Proteomes" id="UP001604277">
    <property type="component" value="Unassembled WGS sequence"/>
</dbReference>
<evidence type="ECO:0000313" key="1">
    <source>
        <dbReference type="EMBL" id="KAL2494381.1"/>
    </source>
</evidence>
<sequence>MIVSSQMLLICKIFRAFSRSHTEVLSCTILVFCADRLSRMKVLPLSLQQWEGYFLSNLFFQVGCARVSLEGTLEAEIGLFYLLFPKVFGQTGLNGQRESNISLQFDVRSLCENLKYPSFPVRLLSTRRGLGHVITLFCIIIATSASSHEVLRGVYREYCP</sequence>
<comment type="caution">
    <text evidence="1">The sequence shown here is derived from an EMBL/GenBank/DDBJ whole genome shotgun (WGS) entry which is preliminary data.</text>
</comment>